<comment type="catalytic activity">
    <reaction evidence="1 13">
        <text>4 hydroquinone + O2 = 4 benzosemiquinone + 2 H2O</text>
        <dbReference type="Rhea" id="RHEA:11276"/>
        <dbReference type="ChEBI" id="CHEBI:15377"/>
        <dbReference type="ChEBI" id="CHEBI:15379"/>
        <dbReference type="ChEBI" id="CHEBI:17594"/>
        <dbReference type="ChEBI" id="CHEBI:17977"/>
        <dbReference type="EC" id="1.10.3.2"/>
    </reaction>
</comment>
<keyword evidence="8 13" id="KW-0677">Repeat</keyword>
<dbReference type="Proteomes" id="UP001314170">
    <property type="component" value="Unassembled WGS sequence"/>
</dbReference>
<feature type="domain" description="Plastocyanin-like" evidence="15">
    <location>
        <begin position="383"/>
        <end position="492"/>
    </location>
</feature>
<evidence type="ECO:0000256" key="3">
    <source>
        <dbReference type="ARBA" id="ARBA00010609"/>
    </source>
</evidence>
<keyword evidence="18" id="KW-1185">Reference proteome</keyword>
<dbReference type="GO" id="GO:0052716">
    <property type="term" value="F:hydroquinone:oxygen oxidoreductase activity"/>
    <property type="evidence" value="ECO:0007669"/>
    <property type="project" value="UniProtKB-EC"/>
</dbReference>
<keyword evidence="6 13" id="KW-0964">Secreted</keyword>
<keyword evidence="11" id="KW-0325">Glycoprotein</keyword>
<keyword evidence="5 13" id="KW-0052">Apoplast</keyword>
<feature type="domain" description="Plastocyanin-like" evidence="16">
    <location>
        <begin position="2"/>
        <end position="116"/>
    </location>
</feature>
<evidence type="ECO:0000256" key="5">
    <source>
        <dbReference type="ARBA" id="ARBA00022523"/>
    </source>
</evidence>
<dbReference type="InterPro" id="IPR001117">
    <property type="entry name" value="Cu-oxidase_2nd"/>
</dbReference>
<dbReference type="InterPro" id="IPR034288">
    <property type="entry name" value="CuRO_1_LCC"/>
</dbReference>
<evidence type="ECO:0000256" key="7">
    <source>
        <dbReference type="ARBA" id="ARBA00022723"/>
    </source>
</evidence>
<reference evidence="17 18" key="1">
    <citation type="submission" date="2024-01" db="EMBL/GenBank/DDBJ databases">
        <authorList>
            <person name="Waweru B."/>
        </authorList>
    </citation>
    <scope>NUCLEOTIDE SEQUENCE [LARGE SCALE GENOMIC DNA]</scope>
</reference>
<dbReference type="FunFam" id="2.60.40.420:FF:000049">
    <property type="entry name" value="Laccase"/>
    <property type="match status" value="1"/>
</dbReference>
<dbReference type="Gene3D" id="2.60.40.420">
    <property type="entry name" value="Cupredoxins - blue copper proteins"/>
    <property type="match status" value="3"/>
</dbReference>
<dbReference type="CDD" id="cd13849">
    <property type="entry name" value="CuRO_1_LCC_plant"/>
    <property type="match status" value="1"/>
</dbReference>
<dbReference type="NCBIfam" id="TIGR03389">
    <property type="entry name" value="laccase"/>
    <property type="match status" value="1"/>
</dbReference>
<proteinExistence type="inferred from homology"/>
<keyword evidence="9 13" id="KW-0560">Oxidoreductase</keyword>
<evidence type="ECO:0000259" key="14">
    <source>
        <dbReference type="Pfam" id="PF00394"/>
    </source>
</evidence>
<evidence type="ECO:0000256" key="2">
    <source>
        <dbReference type="ARBA" id="ARBA00004271"/>
    </source>
</evidence>
<evidence type="ECO:0000259" key="16">
    <source>
        <dbReference type="Pfam" id="PF07732"/>
    </source>
</evidence>
<dbReference type="GO" id="GO:0046274">
    <property type="term" value="P:lignin catabolic process"/>
    <property type="evidence" value="ECO:0007669"/>
    <property type="project" value="UniProtKB-KW"/>
</dbReference>
<dbReference type="EMBL" id="CAWUPB010001173">
    <property type="protein sequence ID" value="CAK7346694.1"/>
    <property type="molecule type" value="Genomic_DNA"/>
</dbReference>
<evidence type="ECO:0000256" key="6">
    <source>
        <dbReference type="ARBA" id="ARBA00022525"/>
    </source>
</evidence>
<evidence type="ECO:0000256" key="4">
    <source>
        <dbReference type="ARBA" id="ARBA00012297"/>
    </source>
</evidence>
<dbReference type="EC" id="1.10.3.2" evidence="4 13"/>
<dbReference type="CDD" id="cd13875">
    <property type="entry name" value="CuRO_2_LCC_plant"/>
    <property type="match status" value="1"/>
</dbReference>
<comment type="function">
    <text evidence="13">Lignin degradation and detoxification of lignin-derived products.</text>
</comment>
<keyword evidence="7 13" id="KW-0479">Metal-binding</keyword>
<dbReference type="GO" id="GO:0005507">
    <property type="term" value="F:copper ion binding"/>
    <property type="evidence" value="ECO:0007669"/>
    <property type="project" value="InterPro"/>
</dbReference>
<dbReference type="InterPro" id="IPR011707">
    <property type="entry name" value="Cu-oxidase-like_N"/>
</dbReference>
<dbReference type="PANTHER" id="PTHR11709:SF487">
    <property type="entry name" value="LACCASE"/>
    <property type="match status" value="1"/>
</dbReference>
<dbReference type="InterPro" id="IPR045087">
    <property type="entry name" value="Cu-oxidase_fam"/>
</dbReference>
<dbReference type="InterPro" id="IPR034285">
    <property type="entry name" value="CuRO_2_LCC"/>
</dbReference>
<dbReference type="Pfam" id="PF07732">
    <property type="entry name" value="Cu-oxidase_3"/>
    <property type="match status" value="1"/>
</dbReference>
<dbReference type="AlphaFoldDB" id="A0AAV1S5F9"/>
<evidence type="ECO:0000256" key="8">
    <source>
        <dbReference type="ARBA" id="ARBA00022737"/>
    </source>
</evidence>
<comment type="cofactor">
    <cofactor evidence="13">
        <name>Cu cation</name>
        <dbReference type="ChEBI" id="CHEBI:23378"/>
    </cofactor>
    <text evidence="13">Binds 4 Cu cations per monomer.</text>
</comment>
<comment type="similarity">
    <text evidence="3 13">Belongs to the multicopper oxidase family.</text>
</comment>
<evidence type="ECO:0000256" key="12">
    <source>
        <dbReference type="ARBA" id="ARBA00023185"/>
    </source>
</evidence>
<evidence type="ECO:0000256" key="13">
    <source>
        <dbReference type="RuleBase" id="RU361119"/>
    </source>
</evidence>
<dbReference type="GO" id="GO:0048046">
    <property type="term" value="C:apoplast"/>
    <property type="evidence" value="ECO:0007669"/>
    <property type="project" value="UniProtKB-SubCell"/>
</dbReference>
<accession>A0AAV1S5F9</accession>
<keyword evidence="12 13" id="KW-0439">Lignin degradation</keyword>
<sequence length="644" mass="72199">MVEDVPYTRLCSTKNITTVNGQLPGPTLYVTRGETIIVEVINKSPHNLTIHWHGVKMPRYPWSDGPAYITQCPIQPGGQFRQKVLFSEEEGTLWWHAHSDWTRVTVYGAIVIRPRNGTHYPFPKPHAEVPIILGEWWKSDIVDIYNEFLASGADPNISDAYTINGQPGDLHPCSKPDTFKLKVDHGKTYLLRLINAALQDILFFSIANHQLTVVGTDASYTKPLKVDYVAISPGQTIDVLLEANQRPDHYYMAARVYSSANGVRFDNTTTTAVVQYNGNYTPSSTPSLPYLPCFNDTSASVNFTGRLRSLNNKNHPVHVPKHINTPLLFTVSVNRFTCPNTSCGGPLQRLAASVNNISFQSPIRMDILRAYYNHINGVYGDRFPNKPPLFFNFTSDNIPQIYETPDKRTEVKVLEHNSTVEIVFQGTNVLAGTDHPMHLHGTSFYVVGWGFGNFDKHKDPLRYNLVDPPLQNTIAVPKNGWAAIRFNAKNPDRAEILSVVETKIAYSYTSDTEVVQSGSTIPAKFQQLMRPRMQDPRLQTPRNGKGRALSVFLQCVREGGKRGGGSTAEVNNRLAGRFINIQLLLYLFTNFQQRIAFTDDDNVSDLTRKMAFTQFVASNSNAQILNSAKVPSRTLRAKKKALQS</sequence>
<evidence type="ECO:0000256" key="11">
    <source>
        <dbReference type="ARBA" id="ARBA00023180"/>
    </source>
</evidence>
<comment type="caution">
    <text evidence="17">The sequence shown here is derived from an EMBL/GenBank/DDBJ whole genome shotgun (WGS) entry which is preliminary data.</text>
</comment>
<dbReference type="SUPFAM" id="SSF49503">
    <property type="entry name" value="Cupredoxins"/>
    <property type="match status" value="3"/>
</dbReference>
<evidence type="ECO:0000259" key="15">
    <source>
        <dbReference type="Pfam" id="PF07731"/>
    </source>
</evidence>
<dbReference type="InterPro" id="IPR017761">
    <property type="entry name" value="Laccase"/>
</dbReference>
<dbReference type="InterPro" id="IPR011706">
    <property type="entry name" value="Cu-oxidase_C"/>
</dbReference>
<dbReference type="PANTHER" id="PTHR11709">
    <property type="entry name" value="MULTI-COPPER OXIDASE"/>
    <property type="match status" value="1"/>
</dbReference>
<feature type="domain" description="Plastocyanin-like" evidence="14">
    <location>
        <begin position="128"/>
        <end position="279"/>
    </location>
</feature>
<evidence type="ECO:0000256" key="9">
    <source>
        <dbReference type="ARBA" id="ARBA00023002"/>
    </source>
</evidence>
<gene>
    <name evidence="17" type="ORF">DCAF_LOCUS19371</name>
</gene>
<name>A0AAV1S5F9_9ROSI</name>
<evidence type="ECO:0000256" key="10">
    <source>
        <dbReference type="ARBA" id="ARBA00023008"/>
    </source>
</evidence>
<dbReference type="InterPro" id="IPR008972">
    <property type="entry name" value="Cupredoxin"/>
</dbReference>
<keyword evidence="10 13" id="KW-0186">Copper</keyword>
<comment type="subcellular location">
    <subcellularLocation>
        <location evidence="2 13">Secreted</location>
        <location evidence="2 13">Extracellular space</location>
        <location evidence="2 13">Apoplast</location>
    </subcellularLocation>
</comment>
<evidence type="ECO:0000313" key="18">
    <source>
        <dbReference type="Proteomes" id="UP001314170"/>
    </source>
</evidence>
<dbReference type="Pfam" id="PF00394">
    <property type="entry name" value="Cu-oxidase"/>
    <property type="match status" value="1"/>
</dbReference>
<dbReference type="Pfam" id="PF07731">
    <property type="entry name" value="Cu-oxidase_2"/>
    <property type="match status" value="1"/>
</dbReference>
<organism evidence="17 18">
    <name type="scientific">Dovyalis caffra</name>
    <dbReference type="NCBI Taxonomy" id="77055"/>
    <lineage>
        <taxon>Eukaryota</taxon>
        <taxon>Viridiplantae</taxon>
        <taxon>Streptophyta</taxon>
        <taxon>Embryophyta</taxon>
        <taxon>Tracheophyta</taxon>
        <taxon>Spermatophyta</taxon>
        <taxon>Magnoliopsida</taxon>
        <taxon>eudicotyledons</taxon>
        <taxon>Gunneridae</taxon>
        <taxon>Pentapetalae</taxon>
        <taxon>rosids</taxon>
        <taxon>fabids</taxon>
        <taxon>Malpighiales</taxon>
        <taxon>Salicaceae</taxon>
        <taxon>Flacourtieae</taxon>
        <taxon>Dovyalis</taxon>
    </lineage>
</organism>
<protein>
    <recommendedName>
        <fullName evidence="4 13">Laccase</fullName>
        <ecNumber evidence="4 13">1.10.3.2</ecNumber>
    </recommendedName>
    <alternativeName>
        <fullName evidence="13">Benzenediol:oxygen oxidoreductase</fullName>
    </alternativeName>
    <alternativeName>
        <fullName evidence="13">Diphenol oxidase</fullName>
    </alternativeName>
    <alternativeName>
        <fullName evidence="13">Urishiol oxidase</fullName>
    </alternativeName>
</protein>
<evidence type="ECO:0000313" key="17">
    <source>
        <dbReference type="EMBL" id="CAK7346694.1"/>
    </source>
</evidence>
<evidence type="ECO:0000256" key="1">
    <source>
        <dbReference type="ARBA" id="ARBA00000349"/>
    </source>
</evidence>